<accession>A0A858BYF4</accession>
<reference evidence="3 4" key="1">
    <citation type="submission" date="2020-02" db="EMBL/GenBank/DDBJ databases">
        <authorList>
            <person name="Kim Y.B."/>
            <person name="Roh S.W."/>
        </authorList>
    </citation>
    <scope>NUCLEOTIDE SEQUENCE [LARGE SCALE GENOMIC DNA]</scope>
    <source>
        <strain evidence="3 4">DSM 103574</strain>
    </source>
</reference>
<dbReference type="KEGG" id="abut:Ami103574_07125"/>
<protein>
    <submittedName>
        <fullName evidence="3">Uncharacterized protein</fullName>
    </submittedName>
</protein>
<name>A0A858BYF4_9FIRM</name>
<evidence type="ECO:0000256" key="2">
    <source>
        <dbReference type="SAM" id="Phobius"/>
    </source>
</evidence>
<evidence type="ECO:0000313" key="3">
    <source>
        <dbReference type="EMBL" id="QIB69106.1"/>
    </source>
</evidence>
<dbReference type="Proteomes" id="UP000466848">
    <property type="component" value="Chromosome"/>
</dbReference>
<proteinExistence type="predicted"/>
<keyword evidence="4" id="KW-1185">Reference proteome</keyword>
<dbReference type="AlphaFoldDB" id="A0A858BYF4"/>
<keyword evidence="2" id="KW-0472">Membrane</keyword>
<keyword evidence="2" id="KW-1133">Transmembrane helix</keyword>
<feature type="transmembrane region" description="Helical" evidence="2">
    <location>
        <begin position="6"/>
        <end position="28"/>
    </location>
</feature>
<gene>
    <name evidence="3" type="ORF">Ami103574_07125</name>
</gene>
<dbReference type="RefSeq" id="WP_163066061.1">
    <property type="nucleotide sequence ID" value="NZ_CP048649.1"/>
</dbReference>
<dbReference type="EMBL" id="CP048649">
    <property type="protein sequence ID" value="QIB69106.1"/>
    <property type="molecule type" value="Genomic_DNA"/>
</dbReference>
<sequence length="222" mass="24521">MKKVKWAILIIISILIIFVLGVLFYIFVGENADTKATKKEVEGMTNAILQEIASKLDDDNLMADSNENSTDKDITSQGIEMSEKDDKGGIAQKQGPNITAKEKQILSIYDAAFYELQASANGIVDGLLTGIKSDYTVLKDNNEASLDKVMMLGASYSKRANALESQVDSSVNTILSKMETDMTSQGISSDKIKAYKQAYEAEYEIQKETRRNAVTNKAQEFM</sequence>
<organism evidence="3 4">
    <name type="scientific">Aminipila butyrica</name>
    <dbReference type="NCBI Taxonomy" id="433296"/>
    <lineage>
        <taxon>Bacteria</taxon>
        <taxon>Bacillati</taxon>
        <taxon>Bacillota</taxon>
        <taxon>Clostridia</taxon>
        <taxon>Peptostreptococcales</taxon>
        <taxon>Anaerovoracaceae</taxon>
        <taxon>Aminipila</taxon>
    </lineage>
</organism>
<evidence type="ECO:0000313" key="4">
    <source>
        <dbReference type="Proteomes" id="UP000466848"/>
    </source>
</evidence>
<evidence type="ECO:0000256" key="1">
    <source>
        <dbReference type="SAM" id="MobiDB-lite"/>
    </source>
</evidence>
<feature type="region of interest" description="Disordered" evidence="1">
    <location>
        <begin position="60"/>
        <end position="94"/>
    </location>
</feature>
<keyword evidence="2" id="KW-0812">Transmembrane</keyword>